<feature type="transmembrane region" description="Helical" evidence="1">
    <location>
        <begin position="12"/>
        <end position="37"/>
    </location>
</feature>
<dbReference type="PIRSF" id="PIRSF004525">
    <property type="entry name" value="Pilin_peptidase-dep_B_prd"/>
    <property type="match status" value="1"/>
</dbReference>
<sequence length="202" mass="22360">MLLRRARGISLLELLVGMTIGLLLLLAVSGLLVNLLGSQARERRQIRLGAMVDASLSLMAMELRRAGYWDSDGGAGTNPYGRIYIEQSGHCLRYGYDTPPNQPKGGQRYFAFRLKLDDAQRGRLQRLSADEAGWKCDAADAKWDDLSKPDIGIIDTLRFTEDRSDHAIGVEVAAHTPPGGEEEKLDIRTSIALRNRPAVEVR</sequence>
<keyword evidence="1" id="KW-0812">Transmembrane</keyword>
<dbReference type="InterPro" id="IPR016419">
    <property type="entry name" value="Prepilin_Pept-dep_B_prd"/>
</dbReference>
<keyword evidence="1" id="KW-1133">Transmembrane helix</keyword>
<reference evidence="2 3" key="1">
    <citation type="submission" date="2016-09" db="EMBL/GenBank/DDBJ databases">
        <title>Chromobacterium muskegensis sp. nov., an insecticidal bacterium isolated from Sphagnum bogs.</title>
        <authorList>
            <person name="Sparks M.E."/>
            <person name="Blackburn M.B."/>
            <person name="Gundersen-Rindal D.E."/>
            <person name="Mitchell A."/>
            <person name="Farrar R."/>
            <person name="Kuhar D."/>
        </authorList>
    </citation>
    <scope>NUCLEOTIDE SEQUENCE [LARGE SCALE GENOMIC DNA]</scope>
    <source>
        <strain evidence="2 3">37-2</strain>
    </source>
</reference>
<dbReference type="Proteomes" id="UP000180088">
    <property type="component" value="Unassembled WGS sequence"/>
</dbReference>
<protein>
    <recommendedName>
        <fullName evidence="4">Prepilin-type N-terminal cleavage/methylation domain-containing protein</fullName>
    </recommendedName>
</protein>
<dbReference type="EMBL" id="MKCS01000001">
    <property type="protein sequence ID" value="OHX13770.1"/>
    <property type="molecule type" value="Genomic_DNA"/>
</dbReference>
<dbReference type="OrthoDB" id="8592043at2"/>
<dbReference type="PROSITE" id="PS00409">
    <property type="entry name" value="PROKAR_NTER_METHYL"/>
    <property type="match status" value="1"/>
</dbReference>
<dbReference type="STRING" id="1903179.BI347_09795"/>
<dbReference type="AlphaFoldDB" id="A0A1S1X2Z0"/>
<dbReference type="Pfam" id="PF07963">
    <property type="entry name" value="N_methyl"/>
    <property type="match status" value="1"/>
</dbReference>
<dbReference type="InterPro" id="IPR012902">
    <property type="entry name" value="N_methyl_site"/>
</dbReference>
<name>A0A1S1X2Z0_9NEIS</name>
<evidence type="ECO:0000256" key="1">
    <source>
        <dbReference type="SAM" id="Phobius"/>
    </source>
</evidence>
<evidence type="ECO:0000313" key="2">
    <source>
        <dbReference type="EMBL" id="OHX13770.1"/>
    </source>
</evidence>
<evidence type="ECO:0000313" key="3">
    <source>
        <dbReference type="Proteomes" id="UP000180088"/>
    </source>
</evidence>
<keyword evidence="1" id="KW-0472">Membrane</keyword>
<dbReference type="RefSeq" id="WP_071115789.1">
    <property type="nucleotide sequence ID" value="NZ_MKCS01000001.1"/>
</dbReference>
<proteinExistence type="predicted"/>
<organism evidence="2 3">
    <name type="scientific">Chromobacterium sphagni</name>
    <dbReference type="NCBI Taxonomy" id="1903179"/>
    <lineage>
        <taxon>Bacteria</taxon>
        <taxon>Pseudomonadati</taxon>
        <taxon>Pseudomonadota</taxon>
        <taxon>Betaproteobacteria</taxon>
        <taxon>Neisseriales</taxon>
        <taxon>Chromobacteriaceae</taxon>
        <taxon>Chromobacterium</taxon>
    </lineage>
</organism>
<gene>
    <name evidence="2" type="ORF">BI347_09795</name>
</gene>
<accession>A0A1S1X2Z0</accession>
<evidence type="ECO:0008006" key="4">
    <source>
        <dbReference type="Google" id="ProtNLM"/>
    </source>
</evidence>
<comment type="caution">
    <text evidence="2">The sequence shown here is derived from an EMBL/GenBank/DDBJ whole genome shotgun (WGS) entry which is preliminary data.</text>
</comment>